<sequence length="266" mass="30181">MVLDLFTDNVIAECTFNDSGPLQASDRSPDFIANAHRYWHAFRSDKLFKRQKHRLEQHFGDHWLSRMTIYVKVQSGPSMPIHNCYVRYLPFADFPVADMDYPVPPTKTTNAIVRVDDAGGTPTVDDSEQVTFFLHERLLHYYDGTMVPISTLITVGPNGIGDEGENEFPIISVNETWARIIANDMDEDAGQPGTAEGLCAVGMLGHGERFCEEGISDQFRSWAFILDVDGLDIVDDGRKIHFMWKPLMTNWLRYLSRPEDASSDED</sequence>
<reference evidence="1" key="2">
    <citation type="submission" date="2023-07" db="EMBL/GenBank/DDBJ databases">
        <authorList>
            <consortium name="Lawrence Berkeley National Laboratory"/>
            <person name="Haridas S."/>
            <person name="Hensen N."/>
            <person name="Bonometti L."/>
            <person name="Westerberg I."/>
            <person name="Brannstrom I.O."/>
            <person name="Guillou S."/>
            <person name="Cros-Aarteil S."/>
            <person name="Calhoun S."/>
            <person name="Kuo A."/>
            <person name="Mondo S."/>
            <person name="Pangilinan J."/>
            <person name="Riley R."/>
            <person name="LaButti K."/>
            <person name="Andreopoulos B."/>
            <person name="Lipzen A."/>
            <person name="Chen C."/>
            <person name="Yanf M."/>
            <person name="Daum C."/>
            <person name="Ng V."/>
            <person name="Clum A."/>
            <person name="Steindorff A."/>
            <person name="Ohm R."/>
            <person name="Martin F."/>
            <person name="Silar P."/>
            <person name="Natvig D."/>
            <person name="Lalanne C."/>
            <person name="Gautier V."/>
            <person name="Ament-velasquez S.L."/>
            <person name="Kruys A."/>
            <person name="Hutchinson M.I."/>
            <person name="Powell A.J."/>
            <person name="Barry K."/>
            <person name="Miller A.N."/>
            <person name="Grigoriev I.V."/>
            <person name="Debuchy R."/>
            <person name="Gladieux P."/>
            <person name="Thoren M.H."/>
            <person name="Johannesson H."/>
        </authorList>
    </citation>
    <scope>NUCLEOTIDE SEQUENCE</scope>
    <source>
        <strain evidence="1">FGSC 1904</strain>
    </source>
</reference>
<evidence type="ECO:0000313" key="2">
    <source>
        <dbReference type="Proteomes" id="UP001281003"/>
    </source>
</evidence>
<evidence type="ECO:0000313" key="1">
    <source>
        <dbReference type="EMBL" id="KAK3399522.1"/>
    </source>
</evidence>
<organism evidence="1 2">
    <name type="scientific">Sordaria brevicollis</name>
    <dbReference type="NCBI Taxonomy" id="83679"/>
    <lineage>
        <taxon>Eukaryota</taxon>
        <taxon>Fungi</taxon>
        <taxon>Dikarya</taxon>
        <taxon>Ascomycota</taxon>
        <taxon>Pezizomycotina</taxon>
        <taxon>Sordariomycetes</taxon>
        <taxon>Sordariomycetidae</taxon>
        <taxon>Sordariales</taxon>
        <taxon>Sordariaceae</taxon>
        <taxon>Sordaria</taxon>
    </lineage>
</organism>
<protein>
    <submittedName>
        <fullName evidence="1">Uncharacterized protein</fullName>
    </submittedName>
</protein>
<dbReference type="Proteomes" id="UP001281003">
    <property type="component" value="Unassembled WGS sequence"/>
</dbReference>
<reference evidence="1" key="1">
    <citation type="journal article" date="2023" name="Mol. Phylogenet. Evol.">
        <title>Genome-scale phylogeny and comparative genomics of the fungal order Sordariales.</title>
        <authorList>
            <person name="Hensen N."/>
            <person name="Bonometti L."/>
            <person name="Westerberg I."/>
            <person name="Brannstrom I.O."/>
            <person name="Guillou S."/>
            <person name="Cros-Aarteil S."/>
            <person name="Calhoun S."/>
            <person name="Haridas S."/>
            <person name="Kuo A."/>
            <person name="Mondo S."/>
            <person name="Pangilinan J."/>
            <person name="Riley R."/>
            <person name="LaButti K."/>
            <person name="Andreopoulos B."/>
            <person name="Lipzen A."/>
            <person name="Chen C."/>
            <person name="Yan M."/>
            <person name="Daum C."/>
            <person name="Ng V."/>
            <person name="Clum A."/>
            <person name="Steindorff A."/>
            <person name="Ohm R.A."/>
            <person name="Martin F."/>
            <person name="Silar P."/>
            <person name="Natvig D.O."/>
            <person name="Lalanne C."/>
            <person name="Gautier V."/>
            <person name="Ament-Velasquez S.L."/>
            <person name="Kruys A."/>
            <person name="Hutchinson M.I."/>
            <person name="Powell A.J."/>
            <person name="Barry K."/>
            <person name="Miller A.N."/>
            <person name="Grigoriev I.V."/>
            <person name="Debuchy R."/>
            <person name="Gladieux P."/>
            <person name="Hiltunen Thoren M."/>
            <person name="Johannesson H."/>
        </authorList>
    </citation>
    <scope>NUCLEOTIDE SEQUENCE</scope>
    <source>
        <strain evidence="1">FGSC 1904</strain>
    </source>
</reference>
<comment type="caution">
    <text evidence="1">The sequence shown here is derived from an EMBL/GenBank/DDBJ whole genome shotgun (WGS) entry which is preliminary data.</text>
</comment>
<dbReference type="AlphaFoldDB" id="A0AAE0PGQ2"/>
<dbReference type="EMBL" id="JAUTDP010000005">
    <property type="protein sequence ID" value="KAK3399522.1"/>
    <property type="molecule type" value="Genomic_DNA"/>
</dbReference>
<accession>A0AAE0PGQ2</accession>
<keyword evidence="2" id="KW-1185">Reference proteome</keyword>
<proteinExistence type="predicted"/>
<gene>
    <name evidence="1" type="ORF">B0T20DRAFT_375263</name>
</gene>
<name>A0AAE0PGQ2_SORBR</name>